<dbReference type="RefSeq" id="WP_022766198.1">
    <property type="nucleotide sequence ID" value="NZ_FOXO01000003.1"/>
</dbReference>
<dbReference type="InterPro" id="IPR016874">
    <property type="entry name" value="TcmP-like"/>
</dbReference>
<dbReference type="Pfam" id="PF04072">
    <property type="entry name" value="LCM"/>
    <property type="match status" value="1"/>
</dbReference>
<dbReference type="PANTHER" id="PTHR43619">
    <property type="entry name" value="S-ADENOSYL-L-METHIONINE-DEPENDENT METHYLTRANSFERASE YKTD-RELATED"/>
    <property type="match status" value="1"/>
</dbReference>
<keyword evidence="4" id="KW-1185">Reference proteome</keyword>
<dbReference type="OrthoDB" id="9800233at2"/>
<gene>
    <name evidence="3" type="ORF">SAMN04487928_103173</name>
</gene>
<sequence length="275" mass="31673">MYHIEKNTVQETLIIPLFGRKVCSEHFPELFKDPEAERICSMLDYDFAENGQKMESAVGLFGALEVAQRQYDLAWEVKEYLIKHPYAAVVNLGCGLDDTFRKCDNKACVGFNIDMPDVIKVRNEILPAGERENNLGYDLNDEHWMDEIDPSHGAVFFASGVFYYFKTEAVRKLLQKMAKKFPGGIIVFDSCNQRGAKMMTKTWLKEAGISDVGAFFSVEDKAEIEVWSNDFTSVTARSYMRGYRDIYNEVRLLHKLMIRFCDSLVKMQIIKITFK</sequence>
<name>A0A1I5R8G8_9FIRM</name>
<dbReference type="GO" id="GO:0032259">
    <property type="term" value="P:methylation"/>
    <property type="evidence" value="ECO:0007669"/>
    <property type="project" value="UniProtKB-KW"/>
</dbReference>
<dbReference type="PIRSF" id="PIRSF028177">
    <property type="entry name" value="Polyketide_synth_Omtfrase_TcmP"/>
    <property type="match status" value="1"/>
</dbReference>
<organism evidence="3 4">
    <name type="scientific">Butyrivibrio proteoclasticus</name>
    <dbReference type="NCBI Taxonomy" id="43305"/>
    <lineage>
        <taxon>Bacteria</taxon>
        <taxon>Bacillati</taxon>
        <taxon>Bacillota</taxon>
        <taxon>Clostridia</taxon>
        <taxon>Lachnospirales</taxon>
        <taxon>Lachnospiraceae</taxon>
        <taxon>Butyrivibrio</taxon>
    </lineage>
</organism>
<evidence type="ECO:0000313" key="4">
    <source>
        <dbReference type="Proteomes" id="UP000182624"/>
    </source>
</evidence>
<dbReference type="Proteomes" id="UP000182624">
    <property type="component" value="Unassembled WGS sequence"/>
</dbReference>
<proteinExistence type="predicted"/>
<dbReference type="SUPFAM" id="SSF53335">
    <property type="entry name" value="S-adenosyl-L-methionine-dependent methyltransferases"/>
    <property type="match status" value="1"/>
</dbReference>
<dbReference type="InterPro" id="IPR029063">
    <property type="entry name" value="SAM-dependent_MTases_sf"/>
</dbReference>
<dbReference type="Gene3D" id="3.40.50.150">
    <property type="entry name" value="Vaccinia Virus protein VP39"/>
    <property type="match status" value="1"/>
</dbReference>
<keyword evidence="2 3" id="KW-0808">Transferase</keyword>
<dbReference type="GO" id="GO:0008168">
    <property type="term" value="F:methyltransferase activity"/>
    <property type="evidence" value="ECO:0007669"/>
    <property type="project" value="UniProtKB-KW"/>
</dbReference>
<evidence type="ECO:0000256" key="1">
    <source>
        <dbReference type="ARBA" id="ARBA00022603"/>
    </source>
</evidence>
<dbReference type="PANTHER" id="PTHR43619:SF2">
    <property type="entry name" value="S-ADENOSYL-L-METHIONINE-DEPENDENT METHYLTRANSFERASES SUPERFAMILY PROTEIN"/>
    <property type="match status" value="1"/>
</dbReference>
<protein>
    <submittedName>
        <fullName evidence="3">O-Methyltransferase involved in polyketide biosynthesis</fullName>
    </submittedName>
</protein>
<accession>A0A1I5R8G8</accession>
<reference evidence="4" key="1">
    <citation type="submission" date="2016-10" db="EMBL/GenBank/DDBJ databases">
        <authorList>
            <person name="Varghese N."/>
            <person name="Submissions S."/>
        </authorList>
    </citation>
    <scope>NUCLEOTIDE SEQUENCE [LARGE SCALE GENOMIC DNA]</scope>
    <source>
        <strain evidence="4">P18</strain>
    </source>
</reference>
<dbReference type="InterPro" id="IPR007213">
    <property type="entry name" value="Ppm1/Ppm2/Tcmp"/>
</dbReference>
<keyword evidence="1 3" id="KW-0489">Methyltransferase</keyword>
<dbReference type="AlphaFoldDB" id="A0A1I5R8G8"/>
<evidence type="ECO:0000313" key="3">
    <source>
        <dbReference type="EMBL" id="SFP54637.1"/>
    </source>
</evidence>
<dbReference type="EMBL" id="FOXO01000003">
    <property type="protein sequence ID" value="SFP54637.1"/>
    <property type="molecule type" value="Genomic_DNA"/>
</dbReference>
<evidence type="ECO:0000256" key="2">
    <source>
        <dbReference type="ARBA" id="ARBA00022679"/>
    </source>
</evidence>